<dbReference type="EMBL" id="CP071794">
    <property type="protein sequence ID" value="QTD55582.1"/>
    <property type="molecule type" value="Genomic_DNA"/>
</dbReference>
<dbReference type="PANTHER" id="PTHR33677">
    <property type="entry name" value="TRANSCRIPTIONAL REPRESSOR FRMR-RELATED"/>
    <property type="match status" value="1"/>
</dbReference>
<dbReference type="Proteomes" id="UP000663923">
    <property type="component" value="Chromosome"/>
</dbReference>
<keyword evidence="3" id="KW-1185">Reference proteome</keyword>
<reference evidence="2 3" key="1">
    <citation type="submission" date="2021-03" db="EMBL/GenBank/DDBJ databases">
        <title>Complete genome of Parasphingorhabdus_sp.JHSY0214.</title>
        <authorList>
            <person name="Yoo J.H."/>
            <person name="Bae J.W."/>
        </authorList>
    </citation>
    <scope>NUCLEOTIDE SEQUENCE [LARGE SCALE GENOMIC DNA]</scope>
    <source>
        <strain evidence="2 3">JHSY0214</strain>
    </source>
</reference>
<organism evidence="2 3">
    <name type="scientific">Parasphingorhabdus cellanae</name>
    <dbReference type="NCBI Taxonomy" id="2806553"/>
    <lineage>
        <taxon>Bacteria</taxon>
        <taxon>Pseudomonadati</taxon>
        <taxon>Pseudomonadota</taxon>
        <taxon>Alphaproteobacteria</taxon>
        <taxon>Sphingomonadales</taxon>
        <taxon>Sphingomonadaceae</taxon>
        <taxon>Parasphingorhabdus</taxon>
    </lineage>
</organism>
<sequence length="91" mass="10234">MSKGENSAKLNRLNRIEGQVRGIAKMVEDDRYCIDILTQMQAVKSALSKVESQILKDHAACCVAEAISSGDEDEQKEKFAELVDLFEKMKR</sequence>
<dbReference type="InterPro" id="IPR038390">
    <property type="entry name" value="Metal_Tscrpt_repr_sf"/>
</dbReference>
<dbReference type="Gene3D" id="1.20.58.1000">
    <property type="entry name" value="Metal-sensitive repressor, helix protomer"/>
    <property type="match status" value="1"/>
</dbReference>
<evidence type="ECO:0000313" key="2">
    <source>
        <dbReference type="EMBL" id="QTD55582.1"/>
    </source>
</evidence>
<evidence type="ECO:0000256" key="1">
    <source>
        <dbReference type="ARBA" id="ARBA00005260"/>
    </source>
</evidence>
<name>A0ABX7T457_9SPHN</name>
<evidence type="ECO:0000313" key="3">
    <source>
        <dbReference type="Proteomes" id="UP000663923"/>
    </source>
</evidence>
<dbReference type="CDD" id="cd10148">
    <property type="entry name" value="CsoR-like_DUF156"/>
    <property type="match status" value="1"/>
</dbReference>
<dbReference type="PANTHER" id="PTHR33677:SF3">
    <property type="entry name" value="COPPER-SENSING TRANSCRIPTIONAL REPRESSOR RICR"/>
    <property type="match status" value="1"/>
</dbReference>
<dbReference type="RefSeq" id="WP_207987418.1">
    <property type="nucleotide sequence ID" value="NZ_CP071794.1"/>
</dbReference>
<dbReference type="InterPro" id="IPR003735">
    <property type="entry name" value="Metal_Tscrpt_repr"/>
</dbReference>
<comment type="similarity">
    <text evidence="1">Belongs to the FrmR/RcnR family.</text>
</comment>
<proteinExistence type="inferred from homology"/>
<dbReference type="Pfam" id="PF02583">
    <property type="entry name" value="Trns_repr_metal"/>
    <property type="match status" value="1"/>
</dbReference>
<protein>
    <submittedName>
        <fullName evidence="2">Metal-sensitive transcriptional regulator</fullName>
    </submittedName>
</protein>
<gene>
    <name evidence="2" type="ORF">J4G78_15475</name>
</gene>
<accession>A0ABX7T457</accession>